<accession>A0A328B2F0</accession>
<proteinExistence type="predicted"/>
<dbReference type="RefSeq" id="WP_111458665.1">
    <property type="nucleotide sequence ID" value="NZ_QFYP01000001.1"/>
</dbReference>
<evidence type="ECO:0000313" key="1">
    <source>
        <dbReference type="EMBL" id="RAK61373.1"/>
    </source>
</evidence>
<dbReference type="OrthoDB" id="9811214at2"/>
<dbReference type="AlphaFoldDB" id="A0A328B2F0"/>
<protein>
    <submittedName>
        <fullName evidence="1">Cell wall biosynthesis glycosyltransferase</fullName>
    </submittedName>
</protein>
<keyword evidence="2" id="KW-1185">Reference proteome</keyword>
<dbReference type="GO" id="GO:0016740">
    <property type="term" value="F:transferase activity"/>
    <property type="evidence" value="ECO:0007669"/>
    <property type="project" value="UniProtKB-KW"/>
</dbReference>
<comment type="caution">
    <text evidence="1">The sequence shown here is derived from an EMBL/GenBank/DDBJ whole genome shotgun (WGS) entry which is preliminary data.</text>
</comment>
<evidence type="ECO:0000313" key="2">
    <source>
        <dbReference type="Proteomes" id="UP000249842"/>
    </source>
</evidence>
<organism evidence="1 2">
    <name type="scientific">Phenylobacterium hankyongense</name>
    <dbReference type="NCBI Taxonomy" id="1813876"/>
    <lineage>
        <taxon>Bacteria</taxon>
        <taxon>Pseudomonadati</taxon>
        <taxon>Pseudomonadota</taxon>
        <taxon>Alphaproteobacteria</taxon>
        <taxon>Caulobacterales</taxon>
        <taxon>Caulobacteraceae</taxon>
        <taxon>Phenylobacterium</taxon>
    </lineage>
</organism>
<dbReference type="EMBL" id="QFYP01000001">
    <property type="protein sequence ID" value="RAK61373.1"/>
    <property type="molecule type" value="Genomic_DNA"/>
</dbReference>
<name>A0A328B2F0_9CAUL</name>
<gene>
    <name evidence="1" type="ORF">DJ021_16965</name>
</gene>
<keyword evidence="1" id="KW-0808">Transferase</keyword>
<dbReference type="Proteomes" id="UP000249842">
    <property type="component" value="Unassembled WGS sequence"/>
</dbReference>
<reference evidence="2" key="1">
    <citation type="submission" date="2018-05" db="EMBL/GenBank/DDBJ databases">
        <authorList>
            <person name="Li X."/>
        </authorList>
    </citation>
    <scope>NUCLEOTIDE SEQUENCE [LARGE SCALE GENOMIC DNA]</scope>
    <source>
        <strain evidence="2">HKS-05</strain>
    </source>
</reference>
<sequence length="144" mass="14833">MLSVIVVPGDSARLPGLLAALTPGAIDGLFREVLIVDDPPSSLAAALCEDMGATAAADLSQAAARARSDWLLVVPPELRMKDGWLERLGDHLRAGGRAALLVGEGGPFRRPYGVLVGRAAAAGLLHPDLKGLRGKLGSGARRLG</sequence>